<reference evidence="2" key="1">
    <citation type="submission" date="2022-10" db="EMBL/GenBank/DDBJ databases">
        <title>Culturing micro-colonial fungi from biological soil crusts in the Mojave desert and describing Neophaeococcomyces mojavensis, and introducing the new genera and species Taxawa tesnikishii.</title>
        <authorList>
            <person name="Kurbessoian T."/>
            <person name="Stajich J.E."/>
        </authorList>
    </citation>
    <scope>NUCLEOTIDE SEQUENCE</scope>
    <source>
        <strain evidence="2">TK_41</strain>
    </source>
</reference>
<keyword evidence="3" id="KW-1185">Reference proteome</keyword>
<keyword evidence="1" id="KW-1133">Transmembrane helix</keyword>
<sequence length="478" mass="52223">MTIGGLDHSFNALGNFLSMFDLELIRHMHTAVIIALIVWCMPVVSPFPPATLSVRLNTVTRSARTEVPIPGFYNTTLDVPGDQSTGAISSIGKAVAVANAYFGQMLLPGAPIAANNLSYASQADVTIMKCVDLPPTLPHNLQNFTEWTVSNLSTTNAPDKYYIDPNSLSFTRGHEATAEAWGFYIAATEAYNIGDMTVDVLNELGSCRGIIPTIRTSSLELFSLQRDRTFRVEYSNGTATAKVDEVETNNVISSVYDSGLQNWMWSINAFLLAFHASFAAPPTPGTQWGYSYSEGDLWATVLANNKDFHPVQKILADKAGKYIPQPPIGSQASNQTFPERMEELSLNISLSYMMQTNLSKPANATLTLTDAVNIYHYESINLFLSYGAGIFATFVCIIVGITSTFRSPVHFQTDASEFAALMQHPEIAAAISTQSRVGKSLDDDATIKTTRRKIIFLGKYGCNAHASRARQNYGFVPA</sequence>
<evidence type="ECO:0000313" key="2">
    <source>
        <dbReference type="EMBL" id="KAJ9602193.1"/>
    </source>
</evidence>
<evidence type="ECO:0000313" key="3">
    <source>
        <dbReference type="Proteomes" id="UP001172673"/>
    </source>
</evidence>
<organism evidence="2 3">
    <name type="scientific">Cladophialophora chaetospira</name>
    <dbReference type="NCBI Taxonomy" id="386627"/>
    <lineage>
        <taxon>Eukaryota</taxon>
        <taxon>Fungi</taxon>
        <taxon>Dikarya</taxon>
        <taxon>Ascomycota</taxon>
        <taxon>Pezizomycotina</taxon>
        <taxon>Eurotiomycetes</taxon>
        <taxon>Chaetothyriomycetidae</taxon>
        <taxon>Chaetothyriales</taxon>
        <taxon>Herpotrichiellaceae</taxon>
        <taxon>Cladophialophora</taxon>
    </lineage>
</organism>
<comment type="caution">
    <text evidence="2">The sequence shown here is derived from an EMBL/GenBank/DDBJ whole genome shotgun (WGS) entry which is preliminary data.</text>
</comment>
<evidence type="ECO:0000256" key="1">
    <source>
        <dbReference type="SAM" id="Phobius"/>
    </source>
</evidence>
<keyword evidence="1" id="KW-0472">Membrane</keyword>
<dbReference type="Proteomes" id="UP001172673">
    <property type="component" value="Unassembled WGS sequence"/>
</dbReference>
<gene>
    <name evidence="2" type="ORF">H2200_013313</name>
</gene>
<feature type="transmembrane region" description="Helical" evidence="1">
    <location>
        <begin position="383"/>
        <end position="402"/>
    </location>
</feature>
<keyword evidence="1" id="KW-0812">Transmembrane</keyword>
<name>A0AA39CBA5_9EURO</name>
<accession>A0AA39CBA5</accession>
<proteinExistence type="predicted"/>
<dbReference type="AlphaFoldDB" id="A0AA39CBA5"/>
<feature type="transmembrane region" description="Helical" evidence="1">
    <location>
        <begin position="28"/>
        <end position="47"/>
    </location>
</feature>
<dbReference type="EMBL" id="JAPDRK010000028">
    <property type="protein sequence ID" value="KAJ9602193.1"/>
    <property type="molecule type" value="Genomic_DNA"/>
</dbReference>
<protein>
    <submittedName>
        <fullName evidence="2">Uncharacterized protein</fullName>
    </submittedName>
</protein>